<dbReference type="GO" id="GO:0016787">
    <property type="term" value="F:hydrolase activity"/>
    <property type="evidence" value="ECO:0007669"/>
    <property type="project" value="UniProtKB-KW"/>
</dbReference>
<dbReference type="EMBL" id="JAJFZP010000005">
    <property type="protein sequence ID" value="MCC3268756.1"/>
    <property type="molecule type" value="Genomic_DNA"/>
</dbReference>
<gene>
    <name evidence="5" type="ORF">LJ751_05190</name>
</gene>
<comment type="similarity">
    <text evidence="1 3">Belongs to the type-B carboxylesterase/lipase family.</text>
</comment>
<dbReference type="AlphaFoldDB" id="A0A9X1M0H3"/>
<proteinExistence type="inferred from homology"/>
<evidence type="ECO:0000256" key="3">
    <source>
        <dbReference type="RuleBase" id="RU361235"/>
    </source>
</evidence>
<dbReference type="InterPro" id="IPR050309">
    <property type="entry name" value="Type-B_Carboxylest/Lipase"/>
</dbReference>
<dbReference type="PROSITE" id="PS00122">
    <property type="entry name" value="CARBOXYLESTERASE_B_1"/>
    <property type="match status" value="1"/>
</dbReference>
<name>A0A9X1M0H3_9MICC</name>
<dbReference type="Gene3D" id="3.40.50.1820">
    <property type="entry name" value="alpha/beta hydrolase"/>
    <property type="match status" value="1"/>
</dbReference>
<feature type="domain" description="Carboxylesterase type B" evidence="4">
    <location>
        <begin position="62"/>
        <end position="308"/>
    </location>
</feature>
<dbReference type="Pfam" id="PF00135">
    <property type="entry name" value="COesterase"/>
    <property type="match status" value="1"/>
</dbReference>
<dbReference type="InterPro" id="IPR002018">
    <property type="entry name" value="CarbesteraseB"/>
</dbReference>
<protein>
    <recommendedName>
        <fullName evidence="3">Carboxylic ester hydrolase</fullName>
        <ecNumber evidence="3">3.1.1.-</ecNumber>
    </recommendedName>
</protein>
<evidence type="ECO:0000256" key="1">
    <source>
        <dbReference type="ARBA" id="ARBA00005964"/>
    </source>
</evidence>
<dbReference type="RefSeq" id="WP_227907230.1">
    <property type="nucleotide sequence ID" value="NZ_CP095461.1"/>
</dbReference>
<evidence type="ECO:0000259" key="4">
    <source>
        <dbReference type="Pfam" id="PF00135"/>
    </source>
</evidence>
<accession>A0A9X1M0H3</accession>
<dbReference type="PANTHER" id="PTHR11559">
    <property type="entry name" value="CARBOXYLESTERASE"/>
    <property type="match status" value="1"/>
</dbReference>
<evidence type="ECO:0000256" key="2">
    <source>
        <dbReference type="ARBA" id="ARBA00022801"/>
    </source>
</evidence>
<keyword evidence="2 3" id="KW-0378">Hydrolase</keyword>
<dbReference type="InterPro" id="IPR019826">
    <property type="entry name" value="Carboxylesterase_B_AS"/>
</dbReference>
<organism evidence="5 6">
    <name type="scientific">Arthrobacter gengyunqii</name>
    <dbReference type="NCBI Taxonomy" id="2886940"/>
    <lineage>
        <taxon>Bacteria</taxon>
        <taxon>Bacillati</taxon>
        <taxon>Actinomycetota</taxon>
        <taxon>Actinomycetes</taxon>
        <taxon>Micrococcales</taxon>
        <taxon>Micrococcaceae</taxon>
        <taxon>Arthrobacter</taxon>
    </lineage>
</organism>
<dbReference type="Proteomes" id="UP001139264">
    <property type="component" value="Unassembled WGS sequence"/>
</dbReference>
<sequence>MMGSSHTAPAVTTPAAYKSQVRDGVVHTRGVRYGKRADPADRFSALIGPDPADPQGIPAAFPQNPGSMDWLLGPALARLPRDEDAFQVNIWAPVGARNAPVLVFLPGGAYISGAGTADWYDGQRLCGQGGMVVITVNYRLGAAGLMGADGVENRVLDDVLQALRWIQDNVAAFGGNPDDVTLAGQSAGAWLAFALACAEPARGLFGRAAFFSLPFQPPLTASAAGQRAEIFNGALAADPATAGVDQVLAAQREVERAYAGRGLGLQPAADGVLVPADLADFSVAAERLHVESILLSATQDEAAAMLRGLPVPAVSPEMAAGFIAERFQDPQAVEAFIDGRIPGATHHARMVEAMSLYEFRLAATELAAAASAAGVPATLVRFAVPSPLDGIGSPHNFDLPFLFGNREDWSDAPMLDGFDPAGFEAVSAELRAVLLGFASGGVARRPDGTAVPAYDPALPQMLRLSAAEAELVGPERLFLRR</sequence>
<dbReference type="SUPFAM" id="SSF53474">
    <property type="entry name" value="alpha/beta-Hydrolases"/>
    <property type="match status" value="1"/>
</dbReference>
<comment type="caution">
    <text evidence="5">The sequence shown here is derived from an EMBL/GenBank/DDBJ whole genome shotgun (WGS) entry which is preliminary data.</text>
</comment>
<evidence type="ECO:0000313" key="5">
    <source>
        <dbReference type="EMBL" id="MCC3268756.1"/>
    </source>
</evidence>
<reference evidence="5" key="1">
    <citation type="submission" date="2021-10" db="EMBL/GenBank/DDBJ databases">
        <title>Novel species in genus Arthrobacter.</title>
        <authorList>
            <person name="Liu Y."/>
        </authorList>
    </citation>
    <scope>NUCLEOTIDE SEQUENCE</scope>
    <source>
        <strain evidence="5">Zg-Y809</strain>
    </source>
</reference>
<dbReference type="EC" id="3.1.1.-" evidence="3"/>
<dbReference type="InterPro" id="IPR029058">
    <property type="entry name" value="AB_hydrolase_fold"/>
</dbReference>
<evidence type="ECO:0000313" key="6">
    <source>
        <dbReference type="Proteomes" id="UP001139264"/>
    </source>
</evidence>